<name>A0A9K3PAP7_9STRA</name>
<comment type="caution">
    <text evidence="1">The sequence shown here is derived from an EMBL/GenBank/DDBJ whole genome shotgun (WGS) entry which is preliminary data.</text>
</comment>
<proteinExistence type="predicted"/>
<accession>A0A9K3PAP7</accession>
<dbReference type="Proteomes" id="UP000693970">
    <property type="component" value="Unassembled WGS sequence"/>
</dbReference>
<dbReference type="AlphaFoldDB" id="A0A9K3PAP7"/>
<reference evidence="1" key="1">
    <citation type="journal article" date="2021" name="Sci. Rep.">
        <title>Diploid genomic architecture of Nitzschia inconspicua, an elite biomass production diatom.</title>
        <authorList>
            <person name="Oliver A."/>
            <person name="Podell S."/>
            <person name="Pinowska A."/>
            <person name="Traller J.C."/>
            <person name="Smith S.R."/>
            <person name="McClure R."/>
            <person name="Beliaev A."/>
            <person name="Bohutskyi P."/>
            <person name="Hill E.A."/>
            <person name="Rabines A."/>
            <person name="Zheng H."/>
            <person name="Allen L.Z."/>
            <person name="Kuo A."/>
            <person name="Grigoriev I.V."/>
            <person name="Allen A.E."/>
            <person name="Hazlebeck D."/>
            <person name="Allen E.E."/>
        </authorList>
    </citation>
    <scope>NUCLEOTIDE SEQUENCE</scope>
    <source>
        <strain evidence="1">Hildebrandi</strain>
    </source>
</reference>
<organism evidence="1 3">
    <name type="scientific">Nitzschia inconspicua</name>
    <dbReference type="NCBI Taxonomy" id="303405"/>
    <lineage>
        <taxon>Eukaryota</taxon>
        <taxon>Sar</taxon>
        <taxon>Stramenopiles</taxon>
        <taxon>Ochrophyta</taxon>
        <taxon>Bacillariophyta</taxon>
        <taxon>Bacillariophyceae</taxon>
        <taxon>Bacillariophycidae</taxon>
        <taxon>Bacillariales</taxon>
        <taxon>Bacillariaceae</taxon>
        <taxon>Nitzschia</taxon>
    </lineage>
</organism>
<reference evidence="1" key="2">
    <citation type="submission" date="2021-04" db="EMBL/GenBank/DDBJ databases">
        <authorList>
            <person name="Podell S."/>
        </authorList>
    </citation>
    <scope>NUCLEOTIDE SEQUENCE</scope>
    <source>
        <strain evidence="1">Hildebrandi</strain>
    </source>
</reference>
<evidence type="ECO:0000313" key="2">
    <source>
        <dbReference type="EMBL" id="KAG7364045.1"/>
    </source>
</evidence>
<sequence>MRKNLSNSMKLTTLGKKRNEVLGLLNGEKLKFYGHSDPIICSGAALSNQTTCPVSQNVENLKLIHVVQISTESLLDQCIGEWYVIYSHVPQVIQGFRHELGDRFVAASGPKFSSH</sequence>
<dbReference type="EMBL" id="JAGRRH010000028">
    <property type="protein sequence ID" value="KAG7340165.1"/>
    <property type="molecule type" value="Genomic_DNA"/>
</dbReference>
<evidence type="ECO:0000313" key="1">
    <source>
        <dbReference type="EMBL" id="KAG7340165.1"/>
    </source>
</evidence>
<evidence type="ECO:0000313" key="3">
    <source>
        <dbReference type="Proteomes" id="UP000693970"/>
    </source>
</evidence>
<protein>
    <submittedName>
        <fullName evidence="1">Uncharacterized protein</fullName>
    </submittedName>
</protein>
<gene>
    <name evidence="1" type="ORF">IV203_006569</name>
    <name evidence="2" type="ORF">IV203_037247</name>
</gene>
<dbReference type="EMBL" id="JAGRRH010000009">
    <property type="protein sequence ID" value="KAG7364045.1"/>
    <property type="molecule type" value="Genomic_DNA"/>
</dbReference>
<keyword evidence="3" id="KW-1185">Reference proteome</keyword>